<keyword evidence="2" id="KW-0808">Transferase</keyword>
<dbReference type="InterPro" id="IPR029063">
    <property type="entry name" value="SAM-dependent_MTases_sf"/>
</dbReference>
<dbReference type="EMBL" id="CP114202">
    <property type="protein sequence ID" value="WAU00103.1"/>
    <property type="molecule type" value="Genomic_DNA"/>
</dbReference>
<keyword evidence="3" id="KW-0949">S-adenosyl-L-methionine</keyword>
<evidence type="ECO:0000313" key="7">
    <source>
        <dbReference type="Proteomes" id="UP000429552"/>
    </source>
</evidence>
<dbReference type="Pfam" id="PF13649">
    <property type="entry name" value="Methyltransf_25"/>
    <property type="match status" value="1"/>
</dbReference>
<evidence type="ECO:0000256" key="1">
    <source>
        <dbReference type="ARBA" id="ARBA00022603"/>
    </source>
</evidence>
<dbReference type="PANTHER" id="PTHR43464:SF19">
    <property type="entry name" value="UBIQUINONE BIOSYNTHESIS O-METHYLTRANSFERASE, MITOCHONDRIAL"/>
    <property type="match status" value="1"/>
</dbReference>
<dbReference type="EMBL" id="BLIP01000002">
    <property type="protein sequence ID" value="GFE25677.1"/>
    <property type="molecule type" value="Genomic_DNA"/>
</dbReference>
<keyword evidence="8" id="KW-1185">Reference proteome</keyword>
<name>A0A640TPT7_STRNI</name>
<dbReference type="CDD" id="cd02440">
    <property type="entry name" value="AdoMet_MTases"/>
    <property type="match status" value="1"/>
</dbReference>
<evidence type="ECO:0000313" key="8">
    <source>
        <dbReference type="Proteomes" id="UP001210609"/>
    </source>
</evidence>
<evidence type="ECO:0000256" key="3">
    <source>
        <dbReference type="ARBA" id="ARBA00022691"/>
    </source>
</evidence>
<feature type="domain" description="Methyltransferase" evidence="4">
    <location>
        <begin position="43"/>
        <end position="134"/>
    </location>
</feature>
<proteinExistence type="predicted"/>
<dbReference type="RefSeq" id="WP_159489826.1">
    <property type="nucleotide sequence ID" value="NZ_BLIP01000002.1"/>
</dbReference>
<dbReference type="Proteomes" id="UP000429552">
    <property type="component" value="Unassembled WGS sequence"/>
</dbReference>
<reference evidence="6 8" key="2">
    <citation type="submission" date="2022-12" db="EMBL/GenBank/DDBJ databases">
        <authorList>
            <person name="Ruckert C."/>
            <person name="Busche T."/>
            <person name="Kalinowski J."/>
            <person name="Wittmann C."/>
        </authorList>
    </citation>
    <scope>NUCLEOTIDE SEQUENCE [LARGE SCALE GENOMIC DNA]</scope>
    <source>
        <strain evidence="6 8">DSM 40555</strain>
    </source>
</reference>
<keyword evidence="1 6" id="KW-0489">Methyltransferase</keyword>
<sequence length="197" mass="21468">MDGVQQYYAREAQALAERYESVSFETVHHDVQHLLPSPPGRAVDIGAGTGRDAAALSRLGFDVVAVEPVSELREVAQRLHAEAPVTWVADALPCLAQLAGPFDLLLLSAVWMHLDEAERGQSMQRLHELAAPGGRLVITLRHGPPPGDRRMFDVPAEETLMLAEHCGFQVVHVGAGADQLGRDEVHWSTLMLQKGMS</sequence>
<gene>
    <name evidence="5" type="ORF">Sliba_61300</name>
    <name evidence="6" type="ORF">STRLI_006320</name>
</gene>
<organism evidence="5 7">
    <name type="scientific">Streptomyces nigrescens</name>
    <dbReference type="NCBI Taxonomy" id="1920"/>
    <lineage>
        <taxon>Bacteria</taxon>
        <taxon>Bacillati</taxon>
        <taxon>Actinomycetota</taxon>
        <taxon>Actinomycetes</taxon>
        <taxon>Kitasatosporales</taxon>
        <taxon>Streptomycetaceae</taxon>
        <taxon>Streptomyces</taxon>
    </lineage>
</organism>
<accession>A0A640TPT7</accession>
<dbReference type="GO" id="GO:0008168">
    <property type="term" value="F:methyltransferase activity"/>
    <property type="evidence" value="ECO:0007669"/>
    <property type="project" value="UniProtKB-KW"/>
</dbReference>
<evidence type="ECO:0000313" key="5">
    <source>
        <dbReference type="EMBL" id="GFE25677.1"/>
    </source>
</evidence>
<evidence type="ECO:0000256" key="2">
    <source>
        <dbReference type="ARBA" id="ARBA00022679"/>
    </source>
</evidence>
<dbReference type="SUPFAM" id="SSF53335">
    <property type="entry name" value="S-adenosyl-L-methionine-dependent methyltransferases"/>
    <property type="match status" value="1"/>
</dbReference>
<dbReference type="GO" id="GO:0032259">
    <property type="term" value="P:methylation"/>
    <property type="evidence" value="ECO:0007669"/>
    <property type="project" value="UniProtKB-KW"/>
</dbReference>
<dbReference type="Proteomes" id="UP001210609">
    <property type="component" value="Chromosome"/>
</dbReference>
<dbReference type="InterPro" id="IPR041698">
    <property type="entry name" value="Methyltransf_25"/>
</dbReference>
<dbReference type="Gene3D" id="3.40.50.150">
    <property type="entry name" value="Vaccinia Virus protein VP39"/>
    <property type="match status" value="1"/>
</dbReference>
<reference evidence="5 7" key="1">
    <citation type="submission" date="2019-12" db="EMBL/GenBank/DDBJ databases">
        <title>Whole genome shotgun sequence of Streptomyces libani subsp. libani NBRC 13452.</title>
        <authorList>
            <person name="Ichikawa N."/>
            <person name="Kimura A."/>
            <person name="Kitahashi Y."/>
            <person name="Komaki H."/>
            <person name="Tamura T."/>
        </authorList>
    </citation>
    <scope>NUCLEOTIDE SEQUENCE [LARGE SCALE GENOMIC DNA]</scope>
    <source>
        <strain evidence="5 7">NBRC 13452</strain>
    </source>
</reference>
<protein>
    <submittedName>
        <fullName evidence="6">Class I SAM-dependent methyltransferase</fullName>
    </submittedName>
</protein>
<dbReference type="PANTHER" id="PTHR43464">
    <property type="entry name" value="METHYLTRANSFERASE"/>
    <property type="match status" value="1"/>
</dbReference>
<dbReference type="AlphaFoldDB" id="A0A640TPT7"/>
<evidence type="ECO:0000259" key="4">
    <source>
        <dbReference type="Pfam" id="PF13649"/>
    </source>
</evidence>
<evidence type="ECO:0000313" key="6">
    <source>
        <dbReference type="EMBL" id="WAU00103.1"/>
    </source>
</evidence>